<name>A0ABS5YFP1_9ACTN</name>
<evidence type="ECO:0000313" key="2">
    <source>
        <dbReference type="Proteomes" id="UP001519654"/>
    </source>
</evidence>
<dbReference type="EMBL" id="JAHKKG010000001">
    <property type="protein sequence ID" value="MBU2662289.1"/>
    <property type="molecule type" value="Genomic_DNA"/>
</dbReference>
<proteinExistence type="predicted"/>
<comment type="caution">
    <text evidence="1">The sequence shown here is derived from an EMBL/GenBank/DDBJ whole genome shotgun (WGS) entry which is preliminary data.</text>
</comment>
<accession>A0ABS5YFP1</accession>
<sequence length="294" mass="32057">MARSRLYVARDERATIVSRERLRVSGSRVVRRPWSTLVETTAPSVADLKEGASPHGTMLVVLPPLAVCAVVSTFGTLELGLASGGAVFFGIAYVEPALRRRIARKGMKPAPAAALTLRSENEREAFARAVSLADSISRTWPQLGDLIDVPEAESMLAEALWEIAAVLARHQQLTAVLADLSRPDFVAQSPSDETALELRTQRQATERALATLELDLARRDSGLRRALQAGREFIREQQMREAIRAARESLGTDQPAVTNETPSDAAAELADHTRTVLDAYRELTDGLHPDPPQP</sequence>
<keyword evidence="2" id="KW-1185">Reference proteome</keyword>
<reference evidence="1 2" key="1">
    <citation type="submission" date="2021-06" db="EMBL/GenBank/DDBJ databases">
        <title>Actinoplanes lichenicola sp. nov., and Actinoplanes ovalisporus sp. nov., isolated from lichen in Thailand.</title>
        <authorList>
            <person name="Saeng-In P."/>
            <person name="Kanchanasin P."/>
            <person name="Yuki M."/>
            <person name="Kudo T."/>
            <person name="Ohkuma M."/>
            <person name="Phongsopitanun W."/>
            <person name="Tanasupawat S."/>
        </authorList>
    </citation>
    <scope>NUCLEOTIDE SEQUENCE [LARGE SCALE GENOMIC DNA]</scope>
    <source>
        <strain evidence="1 2">NBRC 110975</strain>
    </source>
</reference>
<dbReference type="RefSeq" id="WP_215784261.1">
    <property type="nucleotide sequence ID" value="NZ_JAHKKG010000001.1"/>
</dbReference>
<gene>
    <name evidence="1" type="ORF">KOI35_02085</name>
</gene>
<protein>
    <submittedName>
        <fullName evidence="1">Uncharacterized protein</fullName>
    </submittedName>
</protein>
<evidence type="ECO:0000313" key="1">
    <source>
        <dbReference type="EMBL" id="MBU2662289.1"/>
    </source>
</evidence>
<organism evidence="1 2">
    <name type="scientific">Paractinoplanes bogorensis</name>
    <dbReference type="NCBI Taxonomy" id="1610840"/>
    <lineage>
        <taxon>Bacteria</taxon>
        <taxon>Bacillati</taxon>
        <taxon>Actinomycetota</taxon>
        <taxon>Actinomycetes</taxon>
        <taxon>Micromonosporales</taxon>
        <taxon>Micromonosporaceae</taxon>
        <taxon>Paractinoplanes</taxon>
    </lineage>
</organism>
<dbReference type="Proteomes" id="UP001519654">
    <property type="component" value="Unassembled WGS sequence"/>
</dbReference>